<dbReference type="AlphaFoldDB" id="Q9PDT3"/>
<keyword evidence="1" id="KW-0812">Transmembrane</keyword>
<dbReference type="HOGENOM" id="CLU_2940910_0_0_6"/>
<keyword evidence="1" id="KW-1133">Transmembrane helix</keyword>
<organism evidence="2 3">
    <name type="scientific">Xylella fastidiosa (strain 9a5c)</name>
    <dbReference type="NCBI Taxonomy" id="160492"/>
    <lineage>
        <taxon>Bacteria</taxon>
        <taxon>Pseudomonadati</taxon>
        <taxon>Pseudomonadota</taxon>
        <taxon>Gammaproteobacteria</taxon>
        <taxon>Lysobacterales</taxon>
        <taxon>Lysobacteraceae</taxon>
        <taxon>Xylella</taxon>
    </lineage>
</organism>
<dbReference type="Proteomes" id="UP000000812">
    <property type="component" value="Chromosome"/>
</dbReference>
<evidence type="ECO:0000256" key="1">
    <source>
        <dbReference type="SAM" id="Phobius"/>
    </source>
</evidence>
<accession>Q9PDT3</accession>
<evidence type="ECO:0000313" key="2">
    <source>
        <dbReference type="EMBL" id="AAF84105.1"/>
    </source>
</evidence>
<sequence>MARVLSVYFLWVKVQFEMELELAVLVKMSSALGVLLGWYAVASVLVSGHIHRFLSLRSVP</sequence>
<keyword evidence="1" id="KW-0472">Membrane</keyword>
<protein>
    <submittedName>
        <fullName evidence="2">Uncharacterized protein</fullName>
    </submittedName>
</protein>
<dbReference type="PIR" id="A82698">
    <property type="entry name" value="A82698"/>
</dbReference>
<proteinExistence type="predicted"/>
<feature type="transmembrane region" description="Helical" evidence="1">
    <location>
        <begin position="20"/>
        <end position="47"/>
    </location>
</feature>
<dbReference type="KEGG" id="xfa:XF_1296"/>
<dbReference type="EMBL" id="AE003849">
    <property type="protein sequence ID" value="AAF84105.1"/>
    <property type="molecule type" value="Genomic_DNA"/>
</dbReference>
<name>Q9PDT3_XYLFA</name>
<evidence type="ECO:0000313" key="3">
    <source>
        <dbReference type="Proteomes" id="UP000000812"/>
    </source>
</evidence>
<gene>
    <name evidence="2" type="ordered locus">XF_1296</name>
</gene>
<reference evidence="2 3" key="1">
    <citation type="journal article" date="2000" name="Nature">
        <title>The genome sequence of the plant pathogen Xylella fastidiosa.</title>
        <authorList>
            <person name="Simpson A.J."/>
            <person name="Reinach F.C."/>
            <person name="Arruda P."/>
            <person name="Abreu F.A."/>
            <person name="Acencio M."/>
            <person name="Alvarenga R."/>
            <person name="Alves L.M."/>
            <person name="Araya J.E."/>
            <person name="Baia G.S."/>
            <person name="Baptista C.S."/>
            <person name="Barros M.H."/>
            <person name="Bonaccorsi E.D."/>
            <person name="Bordin S."/>
            <person name="Bove J.M."/>
            <person name="Briones M.R."/>
            <person name="Bueno M.R."/>
            <person name="Camargo A.A."/>
            <person name="Camargo L.E."/>
            <person name="Carraro D.M."/>
            <person name="Carrer H."/>
            <person name="Colauto N.B."/>
            <person name="Colombo C."/>
            <person name="Costa F.F."/>
            <person name="Costa M.C."/>
            <person name="Costa-Neto C.M."/>
            <person name="Coutinho L.L."/>
            <person name="Cristofani M."/>
            <person name="Dias-Neto E."/>
            <person name="Docena C."/>
            <person name="El-Dorry H."/>
            <person name="Facincani A.P."/>
            <person name="Ferreira A.J."/>
            <person name="Ferreira V.C."/>
            <person name="Ferro J.A."/>
            <person name="Fraga J.S."/>
            <person name="Franca S.C."/>
            <person name="Franco M.C."/>
            <person name="Frohme M."/>
            <person name="Furlan L.R."/>
            <person name="Garnier M."/>
            <person name="Goldman G.H."/>
            <person name="Goldman M.H."/>
            <person name="Gomes S.L."/>
            <person name="Gruber A."/>
            <person name="Ho P.L."/>
            <person name="Hoheisel J.D."/>
            <person name="Junqueira M.L."/>
            <person name="Kemper E.L."/>
            <person name="Kitajima J.P."/>
            <person name="Krieger J.E."/>
            <person name="Kuramae E.E."/>
            <person name="Laigret F."/>
            <person name="Lambais M.R."/>
            <person name="Leite L.C."/>
            <person name="Lemos E.G."/>
            <person name="Lemos M.V."/>
            <person name="Lopes S.A."/>
            <person name="Lopes C.R."/>
            <person name="Machado J.A."/>
            <person name="Machado M.A."/>
            <person name="Madeira A.M."/>
            <person name="Madeira H.M."/>
            <person name="Marino C.L."/>
            <person name="Marques M.V."/>
            <person name="Martins E.A."/>
            <person name="Martins E.M."/>
            <person name="Matsukuma A.Y."/>
            <person name="Menck C.F."/>
            <person name="Miracca E.C."/>
            <person name="Miyaki C.Y."/>
            <person name="Monteriro-Vitorello C.B."/>
            <person name="Moon D.H."/>
            <person name="Nagai M.A."/>
            <person name="Nascimento A.L."/>
            <person name="Netto L.E."/>
            <person name="Nhani A.Jr."/>
            <person name="Nobrega F.G."/>
            <person name="Nunes L.R."/>
            <person name="Oliveira M.A."/>
            <person name="de Oliveira M.C."/>
            <person name="de Oliveira R.C."/>
            <person name="Palmieri D.A."/>
            <person name="Paris A."/>
            <person name="Peixoto B.R."/>
            <person name="Pereira G.A."/>
            <person name="Pereira H.A.Jr."/>
            <person name="Pesquero J.B."/>
            <person name="Quaggio R.B."/>
            <person name="Roberto P.G."/>
            <person name="Rodrigues V."/>
            <person name="de M Rosa A.J."/>
            <person name="de Rosa V.E.Jr."/>
            <person name="de Sa R.G."/>
            <person name="Santelli R.V."/>
            <person name="Sawasaki H.E."/>
            <person name="da Silva A.C."/>
            <person name="da Silva A.M."/>
            <person name="da Silva F.R."/>
            <person name="da Silva W.A.Jr."/>
            <person name="da Silveira J.F."/>
            <person name="Silvestri M.L."/>
            <person name="Siqueira W.J."/>
            <person name="de Souza A.A."/>
            <person name="de Souza A.P."/>
            <person name="Terenzi M.F."/>
            <person name="Truffi D."/>
            <person name="Tsai S.M."/>
            <person name="Tsuhako M.H."/>
            <person name="Vallada H."/>
            <person name="Van Sluys M.A."/>
            <person name="Verjovski-Almeida S."/>
            <person name="Vettore A.L."/>
            <person name="Zago M.A."/>
            <person name="Zatz M."/>
            <person name="Meidanis J."/>
            <person name="Setubal J.C."/>
        </authorList>
    </citation>
    <scope>NUCLEOTIDE SEQUENCE [LARGE SCALE GENOMIC DNA]</scope>
    <source>
        <strain evidence="2 3">9a5c</strain>
    </source>
</reference>